<dbReference type="AlphaFoldDB" id="A0A5D3BFR9"/>
<organism evidence="1 2">
    <name type="scientific">Cucumis melo var. makuwa</name>
    <name type="common">Oriental melon</name>
    <dbReference type="NCBI Taxonomy" id="1194695"/>
    <lineage>
        <taxon>Eukaryota</taxon>
        <taxon>Viridiplantae</taxon>
        <taxon>Streptophyta</taxon>
        <taxon>Embryophyta</taxon>
        <taxon>Tracheophyta</taxon>
        <taxon>Spermatophyta</taxon>
        <taxon>Magnoliopsida</taxon>
        <taxon>eudicotyledons</taxon>
        <taxon>Gunneridae</taxon>
        <taxon>Pentapetalae</taxon>
        <taxon>rosids</taxon>
        <taxon>fabids</taxon>
        <taxon>Cucurbitales</taxon>
        <taxon>Cucurbitaceae</taxon>
        <taxon>Benincaseae</taxon>
        <taxon>Cucumis</taxon>
    </lineage>
</organism>
<gene>
    <name evidence="1" type="ORF">E5676_scaffold234G00330</name>
</gene>
<evidence type="ECO:0000313" key="2">
    <source>
        <dbReference type="Proteomes" id="UP000321947"/>
    </source>
</evidence>
<accession>A0A5D3BFR9</accession>
<proteinExistence type="predicted"/>
<sequence length="159" mass="17857">MDTNVTRQSLHVSSIVNTGNEIDVSTTNALAPPTPRNTYAMKTRAKSGVLNQRLSLSQQLFQLPRPILKPPSILNDEMQCVRNSMLFKHKETVYMSQPTGFQDKTCPNHMCLLHKIESSLTYLLLYVDDIIVAVPDSSYISLLKTQSALEFKISDLDSL</sequence>
<evidence type="ECO:0000313" key="1">
    <source>
        <dbReference type="EMBL" id="TYJ97936.1"/>
    </source>
</evidence>
<dbReference type="EMBL" id="SSTD01018505">
    <property type="protein sequence ID" value="TYJ97936.1"/>
    <property type="molecule type" value="Genomic_DNA"/>
</dbReference>
<reference evidence="1 2" key="1">
    <citation type="submission" date="2019-08" db="EMBL/GenBank/DDBJ databases">
        <title>Draft genome sequences of two oriental melons (Cucumis melo L. var makuwa).</title>
        <authorList>
            <person name="Kwon S.-Y."/>
        </authorList>
    </citation>
    <scope>NUCLEOTIDE SEQUENCE [LARGE SCALE GENOMIC DNA]</scope>
    <source>
        <strain evidence="2">cv. Chang Bougi</strain>
        <tissue evidence="1">Leaf</tissue>
    </source>
</reference>
<protein>
    <submittedName>
        <fullName evidence="1">Putative mitochondrial protein</fullName>
    </submittedName>
</protein>
<dbReference type="Proteomes" id="UP000321947">
    <property type="component" value="Unassembled WGS sequence"/>
</dbReference>
<comment type="caution">
    <text evidence="1">The sequence shown here is derived from an EMBL/GenBank/DDBJ whole genome shotgun (WGS) entry which is preliminary data.</text>
</comment>
<name>A0A5D3BFR9_CUCMM</name>